<evidence type="ECO:0000313" key="2">
    <source>
        <dbReference type="Proteomes" id="UP001219525"/>
    </source>
</evidence>
<dbReference type="AlphaFoldDB" id="A0AAD6YQ75"/>
<protein>
    <submittedName>
        <fullName evidence="1">Uncharacterized protein</fullName>
    </submittedName>
</protein>
<name>A0AAD6YQ75_9AGAR</name>
<organism evidence="1 2">
    <name type="scientific">Mycena pura</name>
    <dbReference type="NCBI Taxonomy" id="153505"/>
    <lineage>
        <taxon>Eukaryota</taxon>
        <taxon>Fungi</taxon>
        <taxon>Dikarya</taxon>
        <taxon>Basidiomycota</taxon>
        <taxon>Agaricomycotina</taxon>
        <taxon>Agaricomycetes</taxon>
        <taxon>Agaricomycetidae</taxon>
        <taxon>Agaricales</taxon>
        <taxon>Marasmiineae</taxon>
        <taxon>Mycenaceae</taxon>
        <taxon>Mycena</taxon>
    </lineage>
</organism>
<comment type="caution">
    <text evidence="1">The sequence shown here is derived from an EMBL/GenBank/DDBJ whole genome shotgun (WGS) entry which is preliminary data.</text>
</comment>
<sequence>MARKPRPHVIVLDRDSAPEYTTFIVQSPNIDSRAVSPDFNSRPVSFVSDCSSSDNVAVGFGRKRHFVLPTMPAPAHTVTQSTVVEFGRKKRHFISVPPSSSITLTRRHENRRSLPNLPPFYETTRTPNILGLCLSRLCFLDKSSRAHRSRAASNGPSSAASVMLSPFAWLRQLRLRRLSLVRLASVDDEMERAQEGFIKQLKNLHHLYCYLRAIARL</sequence>
<dbReference type="Proteomes" id="UP001219525">
    <property type="component" value="Unassembled WGS sequence"/>
</dbReference>
<evidence type="ECO:0000313" key="1">
    <source>
        <dbReference type="EMBL" id="KAJ7225968.1"/>
    </source>
</evidence>
<gene>
    <name evidence="1" type="ORF">GGX14DRAFT_556706</name>
</gene>
<keyword evidence="2" id="KW-1185">Reference proteome</keyword>
<reference evidence="1" key="1">
    <citation type="submission" date="2023-03" db="EMBL/GenBank/DDBJ databases">
        <title>Massive genome expansion in bonnet fungi (Mycena s.s.) driven by repeated elements and novel gene families across ecological guilds.</title>
        <authorList>
            <consortium name="Lawrence Berkeley National Laboratory"/>
            <person name="Harder C.B."/>
            <person name="Miyauchi S."/>
            <person name="Viragh M."/>
            <person name="Kuo A."/>
            <person name="Thoen E."/>
            <person name="Andreopoulos B."/>
            <person name="Lu D."/>
            <person name="Skrede I."/>
            <person name="Drula E."/>
            <person name="Henrissat B."/>
            <person name="Morin E."/>
            <person name="Kohler A."/>
            <person name="Barry K."/>
            <person name="LaButti K."/>
            <person name="Morin E."/>
            <person name="Salamov A."/>
            <person name="Lipzen A."/>
            <person name="Mereny Z."/>
            <person name="Hegedus B."/>
            <person name="Baldrian P."/>
            <person name="Stursova M."/>
            <person name="Weitz H."/>
            <person name="Taylor A."/>
            <person name="Grigoriev I.V."/>
            <person name="Nagy L.G."/>
            <person name="Martin F."/>
            <person name="Kauserud H."/>
        </authorList>
    </citation>
    <scope>NUCLEOTIDE SEQUENCE</scope>
    <source>
        <strain evidence="1">9144</strain>
    </source>
</reference>
<proteinExistence type="predicted"/>
<accession>A0AAD6YQ75</accession>
<dbReference type="EMBL" id="JARJCW010000004">
    <property type="protein sequence ID" value="KAJ7225968.1"/>
    <property type="molecule type" value="Genomic_DNA"/>
</dbReference>